<feature type="region of interest" description="Disordered" evidence="2">
    <location>
        <begin position="159"/>
        <end position="188"/>
    </location>
</feature>
<name>M2N4C8_BAUPA</name>
<gene>
    <name evidence="4" type="ORF">BAUCODRAFT_125399</name>
</gene>
<sequence>MDDTTYTDGSTAKKPSNATNSHHTFSPFVDLQLEAHGQPQYLTSANPGNGGSFDVDEINRMSLSQHNPPFMGLQRHPQLPLAISYQGAPGYLSEQHDRLQQRYSGNQATKLTDSAYGSLSVTSGPTPFHSSIPAHQSTCSSHEATEAAYRQRYHIASSESVASGSANGGGAQKRPSQRSARSRSKPAISPCQWCGKELKNPSDAHKHELQHTKPHRCDEPGCGRSHEGFATQNDLQRHRSSVHKRRPLVGCSNGYVCIICIHAHPNSGKPKFWLRRDNFKAHVKRKHADHDADAIVKRSAAERPEDAETVESGYCSQPSQVDPFERHLFRPDIISQPICEDPDLGIHNSNLVFAVSSNDPGNQLAGVGEGADRLSIMPSTHQDPSFAFPIHDLGDGLSMLSKAAVTLSDLSSLAESLMPKPSRHFSQTLQRPVPHLLPQVSPFNYEPSVWKAQAPKTSEAQIGHQSDPLTPSDAGGAHKCDYCTKTTKRECDLRKHTKRHTRPYGCTDPYCFKPFGSRNDWKRHEKSQHRIREAWRCNVKVSEKTCGKLVYARERMRSHIKRRHAEVRTKSLDALCNGMHLGDNASDQFWCGFCEDLVPCKADVQKPGEYRMKHIGDHYDKDDKHINDWVCVMVNKRRKDFINDVEMMHRLKDCSRTGRAWSESGSESEVTTRVRCQKVARCPSLQGESPQNVGSMAPLTKKRKVSAEVEVDADGVSDDEWNGGATLKPYERIAPWM</sequence>
<feature type="region of interest" description="Disordered" evidence="2">
    <location>
        <begin position="456"/>
        <end position="475"/>
    </location>
</feature>
<evidence type="ECO:0000313" key="5">
    <source>
        <dbReference type="Proteomes" id="UP000011761"/>
    </source>
</evidence>
<dbReference type="InterPro" id="IPR036236">
    <property type="entry name" value="Znf_C2H2_sf"/>
</dbReference>
<dbReference type="Gene3D" id="3.30.160.60">
    <property type="entry name" value="Classic Zinc Finger"/>
    <property type="match status" value="2"/>
</dbReference>
<dbReference type="InterPro" id="IPR013087">
    <property type="entry name" value="Znf_C2H2_type"/>
</dbReference>
<reference evidence="4 5" key="1">
    <citation type="journal article" date="2012" name="PLoS Pathog.">
        <title>Diverse lifestyles and strategies of plant pathogenesis encoded in the genomes of eighteen Dothideomycetes fungi.</title>
        <authorList>
            <person name="Ohm R.A."/>
            <person name="Feau N."/>
            <person name="Henrissat B."/>
            <person name="Schoch C.L."/>
            <person name="Horwitz B.A."/>
            <person name="Barry K.W."/>
            <person name="Condon B.J."/>
            <person name="Copeland A.C."/>
            <person name="Dhillon B."/>
            <person name="Glaser F."/>
            <person name="Hesse C.N."/>
            <person name="Kosti I."/>
            <person name="LaButti K."/>
            <person name="Lindquist E.A."/>
            <person name="Lucas S."/>
            <person name="Salamov A.A."/>
            <person name="Bradshaw R.E."/>
            <person name="Ciuffetti L."/>
            <person name="Hamelin R.C."/>
            <person name="Kema G.H.J."/>
            <person name="Lawrence C."/>
            <person name="Scott J.A."/>
            <person name="Spatafora J.W."/>
            <person name="Turgeon B.G."/>
            <person name="de Wit P.J.G.M."/>
            <person name="Zhong S."/>
            <person name="Goodwin S.B."/>
            <person name="Grigoriev I.V."/>
        </authorList>
    </citation>
    <scope>NUCLEOTIDE SEQUENCE [LARGE SCALE GENOMIC DNA]</scope>
    <source>
        <strain evidence="4 5">UAMH 10762</strain>
    </source>
</reference>
<dbReference type="EMBL" id="KB445560">
    <property type="protein sequence ID" value="EMC93545.1"/>
    <property type="molecule type" value="Genomic_DNA"/>
</dbReference>
<feature type="region of interest" description="Disordered" evidence="2">
    <location>
        <begin position="1"/>
        <end position="27"/>
    </location>
</feature>
<keyword evidence="1" id="KW-0479">Metal-binding</keyword>
<dbReference type="eggNOG" id="ENOG502S2SN">
    <property type="taxonomic scope" value="Eukaryota"/>
</dbReference>
<dbReference type="GO" id="GO:0008270">
    <property type="term" value="F:zinc ion binding"/>
    <property type="evidence" value="ECO:0007669"/>
    <property type="project" value="UniProtKB-KW"/>
</dbReference>
<dbReference type="Proteomes" id="UP000011761">
    <property type="component" value="Unassembled WGS sequence"/>
</dbReference>
<evidence type="ECO:0000259" key="3">
    <source>
        <dbReference type="PROSITE" id="PS50157"/>
    </source>
</evidence>
<dbReference type="PROSITE" id="PS00028">
    <property type="entry name" value="ZINC_FINGER_C2H2_1"/>
    <property type="match status" value="2"/>
</dbReference>
<feature type="compositionally biased region" description="Polar residues" evidence="2">
    <location>
        <begin position="456"/>
        <end position="469"/>
    </location>
</feature>
<keyword evidence="1" id="KW-0862">Zinc</keyword>
<dbReference type="PROSITE" id="PS50157">
    <property type="entry name" value="ZINC_FINGER_C2H2_2"/>
    <property type="match status" value="2"/>
</dbReference>
<keyword evidence="5" id="KW-1185">Reference proteome</keyword>
<dbReference type="PANTHER" id="PTHR35391:SF3">
    <property type="entry name" value="FINGER DOMAIN PROTEIN, PUTATIVE (AFU_ORTHOLOGUE AFUA_8G04300)-RELATED"/>
    <property type="match status" value="1"/>
</dbReference>
<proteinExistence type="predicted"/>
<accession>M2N4C8</accession>
<dbReference type="GeneID" id="19107961"/>
<feature type="domain" description="C2H2-type" evidence="3">
    <location>
        <begin position="504"/>
        <end position="534"/>
    </location>
</feature>
<dbReference type="SUPFAM" id="SSF57667">
    <property type="entry name" value="beta-beta-alpha zinc fingers"/>
    <property type="match status" value="1"/>
</dbReference>
<evidence type="ECO:0000313" key="4">
    <source>
        <dbReference type="EMBL" id="EMC93545.1"/>
    </source>
</evidence>
<feature type="domain" description="C2H2-type" evidence="3">
    <location>
        <begin position="478"/>
        <end position="505"/>
    </location>
</feature>
<dbReference type="AlphaFoldDB" id="M2N4C8"/>
<keyword evidence="1" id="KW-0863">Zinc-finger</keyword>
<dbReference type="OrthoDB" id="6077919at2759"/>
<feature type="compositionally biased region" description="Polar residues" evidence="2">
    <location>
        <begin position="1"/>
        <end position="24"/>
    </location>
</feature>
<evidence type="ECO:0000256" key="2">
    <source>
        <dbReference type="SAM" id="MobiDB-lite"/>
    </source>
</evidence>
<organism evidence="4 5">
    <name type="scientific">Baudoinia panamericana (strain UAMH 10762)</name>
    <name type="common">Angels' share fungus</name>
    <name type="synonym">Baudoinia compniacensis (strain UAMH 10762)</name>
    <dbReference type="NCBI Taxonomy" id="717646"/>
    <lineage>
        <taxon>Eukaryota</taxon>
        <taxon>Fungi</taxon>
        <taxon>Dikarya</taxon>
        <taxon>Ascomycota</taxon>
        <taxon>Pezizomycotina</taxon>
        <taxon>Dothideomycetes</taxon>
        <taxon>Dothideomycetidae</taxon>
        <taxon>Mycosphaerellales</taxon>
        <taxon>Teratosphaeriaceae</taxon>
        <taxon>Baudoinia</taxon>
    </lineage>
</organism>
<dbReference type="HOGENOM" id="CLU_376410_0_0_1"/>
<dbReference type="KEGG" id="bcom:BAUCODRAFT_125399"/>
<protein>
    <recommendedName>
        <fullName evidence="3">C2H2-type domain-containing protein</fullName>
    </recommendedName>
</protein>
<dbReference type="SMART" id="SM00355">
    <property type="entry name" value="ZnF_C2H2"/>
    <property type="match status" value="5"/>
</dbReference>
<evidence type="ECO:0000256" key="1">
    <source>
        <dbReference type="PROSITE-ProRule" id="PRU00042"/>
    </source>
</evidence>
<dbReference type="PANTHER" id="PTHR35391">
    <property type="entry name" value="C2H2-TYPE DOMAIN-CONTAINING PROTEIN-RELATED"/>
    <property type="match status" value="1"/>
</dbReference>
<dbReference type="RefSeq" id="XP_007679644.1">
    <property type="nucleotide sequence ID" value="XM_007681454.1"/>
</dbReference>